<dbReference type="AlphaFoldDB" id="A0A816TIN6"/>
<evidence type="ECO:0000259" key="3">
    <source>
        <dbReference type="SMART" id="SM00829"/>
    </source>
</evidence>
<sequence length="351" mass="38137">MASAQQNIPTTQSALQWVRVSGENPFEWTTSTPVIQPSQLGDHQVLVRNHAISLNPVDYKMAEFNFANTKLPATTGYDISGQVVAIGKEVKDLKVGDEVFGLLNLDSSNGGGALQQYSVAEADGIIKKPSNISHEDAATLGVAFLSAMDGFRQVNVDSSTTVFIPGGSGGVGHFSVQIAKIRGAKRVITSASKDEGIKILKDQYHIQDVINHAKENVVDRVLELTQNQGVDVAYDSTYLESSFEKSIPTVKAGGAWIVLGHYGQPDSQEAKSVAQRKANVIRADLSRYWFGPERAQMKTLVQDALAQGAEWIIQGKLKPYINQIVKLEEAQNVLEKMKQGKTGFGKVVIKL</sequence>
<keyword evidence="1" id="KW-0521">NADP</keyword>
<dbReference type="GO" id="GO:0003960">
    <property type="term" value="F:quinone reductase (NADPH) activity"/>
    <property type="evidence" value="ECO:0007669"/>
    <property type="project" value="TreeGrafter"/>
</dbReference>
<feature type="domain" description="Enoyl reductase (ER)" evidence="3">
    <location>
        <begin position="22"/>
        <end position="349"/>
    </location>
</feature>
<dbReference type="EMBL" id="CAJNRF010008117">
    <property type="protein sequence ID" value="CAF2098324.1"/>
    <property type="molecule type" value="Genomic_DNA"/>
</dbReference>
<evidence type="ECO:0000256" key="1">
    <source>
        <dbReference type="ARBA" id="ARBA00022857"/>
    </source>
</evidence>
<evidence type="ECO:0000256" key="2">
    <source>
        <dbReference type="ARBA" id="ARBA00023002"/>
    </source>
</evidence>
<dbReference type="SMART" id="SM00829">
    <property type="entry name" value="PKS_ER"/>
    <property type="match status" value="1"/>
</dbReference>
<proteinExistence type="predicted"/>
<dbReference type="Gene3D" id="3.40.50.720">
    <property type="entry name" value="NAD(P)-binding Rossmann-like Domain"/>
    <property type="match status" value="1"/>
</dbReference>
<dbReference type="InterPro" id="IPR013154">
    <property type="entry name" value="ADH-like_N"/>
</dbReference>
<accession>A0A816TIN6</accession>
<evidence type="ECO:0000313" key="5">
    <source>
        <dbReference type="EMBL" id="CAF4022190.1"/>
    </source>
</evidence>
<organism evidence="4 6">
    <name type="scientific">Rotaria magnacalcarata</name>
    <dbReference type="NCBI Taxonomy" id="392030"/>
    <lineage>
        <taxon>Eukaryota</taxon>
        <taxon>Metazoa</taxon>
        <taxon>Spiralia</taxon>
        <taxon>Gnathifera</taxon>
        <taxon>Rotifera</taxon>
        <taxon>Eurotatoria</taxon>
        <taxon>Bdelloidea</taxon>
        <taxon>Philodinida</taxon>
        <taxon>Philodinidae</taxon>
        <taxon>Rotaria</taxon>
    </lineage>
</organism>
<dbReference type="PANTHER" id="PTHR48106">
    <property type="entry name" value="QUINONE OXIDOREDUCTASE PIG3-RELATED"/>
    <property type="match status" value="1"/>
</dbReference>
<name>A0A816TIN6_9BILA</name>
<dbReference type="Pfam" id="PF00107">
    <property type="entry name" value="ADH_zinc_N"/>
    <property type="match status" value="1"/>
</dbReference>
<keyword evidence="7" id="KW-1185">Reference proteome</keyword>
<dbReference type="Proteomes" id="UP000663856">
    <property type="component" value="Unassembled WGS sequence"/>
</dbReference>
<evidence type="ECO:0000313" key="6">
    <source>
        <dbReference type="Proteomes" id="UP000663856"/>
    </source>
</evidence>
<dbReference type="EMBL" id="CAJOBG010002684">
    <property type="protein sequence ID" value="CAF4022190.1"/>
    <property type="molecule type" value="Genomic_DNA"/>
</dbReference>
<reference evidence="4" key="1">
    <citation type="submission" date="2021-02" db="EMBL/GenBank/DDBJ databases">
        <authorList>
            <person name="Nowell W R."/>
        </authorList>
    </citation>
    <scope>NUCLEOTIDE SEQUENCE</scope>
</reference>
<dbReference type="Proteomes" id="UP000663866">
    <property type="component" value="Unassembled WGS sequence"/>
</dbReference>
<keyword evidence="2" id="KW-0560">Oxidoreductase</keyword>
<dbReference type="InterPro" id="IPR036291">
    <property type="entry name" value="NAD(P)-bd_dom_sf"/>
</dbReference>
<evidence type="ECO:0000313" key="7">
    <source>
        <dbReference type="Proteomes" id="UP000663866"/>
    </source>
</evidence>
<dbReference type="GO" id="GO:0035925">
    <property type="term" value="F:mRNA 3'-UTR AU-rich region binding"/>
    <property type="evidence" value="ECO:0007669"/>
    <property type="project" value="TreeGrafter"/>
</dbReference>
<dbReference type="GO" id="GO:0070402">
    <property type="term" value="F:NADPH binding"/>
    <property type="evidence" value="ECO:0007669"/>
    <property type="project" value="TreeGrafter"/>
</dbReference>
<dbReference type="SUPFAM" id="SSF51735">
    <property type="entry name" value="NAD(P)-binding Rossmann-fold domains"/>
    <property type="match status" value="1"/>
</dbReference>
<dbReference type="CDD" id="cd08267">
    <property type="entry name" value="MDR1"/>
    <property type="match status" value="1"/>
</dbReference>
<dbReference type="SUPFAM" id="SSF50129">
    <property type="entry name" value="GroES-like"/>
    <property type="match status" value="1"/>
</dbReference>
<dbReference type="Gene3D" id="3.90.180.10">
    <property type="entry name" value="Medium-chain alcohol dehydrogenases, catalytic domain"/>
    <property type="match status" value="1"/>
</dbReference>
<dbReference type="GO" id="GO:0005829">
    <property type="term" value="C:cytosol"/>
    <property type="evidence" value="ECO:0007669"/>
    <property type="project" value="TreeGrafter"/>
</dbReference>
<gene>
    <name evidence="5" type="ORF">OVN521_LOCUS16268</name>
    <name evidence="4" type="ORF">WKI299_LOCUS19678</name>
</gene>
<dbReference type="InterPro" id="IPR013149">
    <property type="entry name" value="ADH-like_C"/>
</dbReference>
<dbReference type="PANTHER" id="PTHR48106:SF7">
    <property type="entry name" value="DEHYDROGENASE, ZINC-CONTAINING, PUTATIVE (AFU_ORTHOLOGUE AFUA_5G10220)-RELATED"/>
    <property type="match status" value="1"/>
</dbReference>
<comment type="caution">
    <text evidence="4">The sequence shown here is derived from an EMBL/GenBank/DDBJ whole genome shotgun (WGS) entry which is preliminary data.</text>
</comment>
<dbReference type="Pfam" id="PF08240">
    <property type="entry name" value="ADH_N"/>
    <property type="match status" value="1"/>
</dbReference>
<evidence type="ECO:0000313" key="4">
    <source>
        <dbReference type="EMBL" id="CAF2098324.1"/>
    </source>
</evidence>
<protein>
    <recommendedName>
        <fullName evidence="3">Enoyl reductase (ER) domain-containing protein</fullName>
    </recommendedName>
</protein>
<dbReference type="InterPro" id="IPR020843">
    <property type="entry name" value="ER"/>
</dbReference>
<dbReference type="InterPro" id="IPR011032">
    <property type="entry name" value="GroES-like_sf"/>
</dbReference>